<reference evidence="9" key="1">
    <citation type="submission" date="2013-03" db="EMBL/GenBank/DDBJ databases">
        <title>Genome Sequence of the Profundibacterium mesophilum strain KAUST100406-0324T from Red Sea, a novel genus in the family Rhodobacteraceae.</title>
        <authorList>
            <person name="Essack M."/>
            <person name="Alam I."/>
            <person name="Lafi F."/>
            <person name="Alawi W."/>
            <person name="Kamanu F."/>
            <person name="Al-Suwailem A."/>
            <person name="Lee O.O."/>
            <person name="Xu Y."/>
            <person name="Bajic V."/>
            <person name="Qian P.-Y."/>
            <person name="Archer J."/>
        </authorList>
    </citation>
    <scope>NUCLEOTIDE SEQUENCE</scope>
    <source>
        <strain evidence="9">KAUST100406-0324</strain>
    </source>
</reference>
<dbReference type="EMBL" id="APKE01000025">
    <property type="protein sequence ID" value="KAF0675483.1"/>
    <property type="molecule type" value="Genomic_DNA"/>
</dbReference>
<sequence length="223" mass="24346">MTRLALLAATTALIMGAAGLSPQTLGSAAQAQDAKAVQDGAIDTAEEAATEVIEMSMGNPDAEVTVIEYASFTCPHCKNFHAGPLKELKSEYIDPGKINFIYREIYFDRYGLWAGMLARCGGPARYFGLADLLYEQQSEWTKGEPAQVADNLRRLGKTAGLEEDRIEACMSDADKAQAMVARFEETSKADDINSTPSFVINGKKYSNMNYEDFSEILDAELAE</sequence>
<dbReference type="InterPro" id="IPR012336">
    <property type="entry name" value="Thioredoxin-like_fold"/>
</dbReference>
<evidence type="ECO:0000256" key="7">
    <source>
        <dbReference type="SAM" id="SignalP"/>
    </source>
</evidence>
<evidence type="ECO:0000259" key="8">
    <source>
        <dbReference type="PROSITE" id="PS51352"/>
    </source>
</evidence>
<evidence type="ECO:0000313" key="10">
    <source>
        <dbReference type="Proteomes" id="UP000698242"/>
    </source>
</evidence>
<dbReference type="InterPro" id="IPR013766">
    <property type="entry name" value="Thioredoxin_domain"/>
</dbReference>
<comment type="similarity">
    <text evidence="2">Belongs to the thioredoxin family. DsbA subfamily.</text>
</comment>
<dbReference type="InterPro" id="IPR036249">
    <property type="entry name" value="Thioredoxin-like_sf"/>
</dbReference>
<comment type="function">
    <text evidence="1">May be required for disulfide bond formation in some proteins.</text>
</comment>
<accession>A0A921NTX7</accession>
<organism evidence="9 10">
    <name type="scientific">Profundibacterium mesophilum KAUST100406-0324</name>
    <dbReference type="NCBI Taxonomy" id="1037889"/>
    <lineage>
        <taxon>Bacteria</taxon>
        <taxon>Pseudomonadati</taxon>
        <taxon>Pseudomonadota</taxon>
        <taxon>Alphaproteobacteria</taxon>
        <taxon>Rhodobacterales</taxon>
        <taxon>Roseobacteraceae</taxon>
        <taxon>Profundibacterium</taxon>
    </lineage>
</organism>
<dbReference type="PANTHER" id="PTHR13887">
    <property type="entry name" value="GLUTATHIONE S-TRANSFERASE KAPPA"/>
    <property type="match status" value="1"/>
</dbReference>
<dbReference type="GO" id="GO:0016491">
    <property type="term" value="F:oxidoreductase activity"/>
    <property type="evidence" value="ECO:0007669"/>
    <property type="project" value="UniProtKB-KW"/>
</dbReference>
<dbReference type="OrthoDB" id="8478320at2"/>
<keyword evidence="10" id="KW-1185">Reference proteome</keyword>
<evidence type="ECO:0000256" key="5">
    <source>
        <dbReference type="ARBA" id="ARBA00023157"/>
    </source>
</evidence>
<dbReference type="Gene3D" id="3.40.30.10">
    <property type="entry name" value="Glutaredoxin"/>
    <property type="match status" value="1"/>
</dbReference>
<dbReference type="Pfam" id="PF13462">
    <property type="entry name" value="Thioredoxin_4"/>
    <property type="match status" value="1"/>
</dbReference>
<keyword evidence="3 7" id="KW-0732">Signal</keyword>
<evidence type="ECO:0000313" key="9">
    <source>
        <dbReference type="EMBL" id="KAF0675483.1"/>
    </source>
</evidence>
<feature type="domain" description="Thioredoxin" evidence="8">
    <location>
        <begin position="23"/>
        <end position="222"/>
    </location>
</feature>
<gene>
    <name evidence="9" type="ORF">PMES_02113</name>
</gene>
<feature type="chain" id="PRO_5037345665" evidence="7">
    <location>
        <begin position="18"/>
        <end position="223"/>
    </location>
</feature>
<evidence type="ECO:0000256" key="1">
    <source>
        <dbReference type="ARBA" id="ARBA00003565"/>
    </source>
</evidence>
<evidence type="ECO:0000256" key="2">
    <source>
        <dbReference type="ARBA" id="ARBA00005791"/>
    </source>
</evidence>
<dbReference type="RefSeq" id="WP_159965636.1">
    <property type="nucleotide sequence ID" value="NZ_APKE01000025.1"/>
</dbReference>
<keyword evidence="4" id="KW-0560">Oxidoreductase</keyword>
<dbReference type="PROSITE" id="PS51352">
    <property type="entry name" value="THIOREDOXIN_2"/>
    <property type="match status" value="1"/>
</dbReference>
<dbReference type="Proteomes" id="UP000698242">
    <property type="component" value="Unassembled WGS sequence"/>
</dbReference>
<comment type="caution">
    <text evidence="9">The sequence shown here is derived from an EMBL/GenBank/DDBJ whole genome shotgun (WGS) entry which is preliminary data.</text>
</comment>
<keyword evidence="6" id="KW-0676">Redox-active center</keyword>
<dbReference type="SUPFAM" id="SSF52833">
    <property type="entry name" value="Thioredoxin-like"/>
    <property type="match status" value="1"/>
</dbReference>
<protein>
    <submittedName>
        <fullName evidence="9">Periplasmic thiol-disulfide interchange protein</fullName>
    </submittedName>
</protein>
<evidence type="ECO:0000256" key="4">
    <source>
        <dbReference type="ARBA" id="ARBA00023002"/>
    </source>
</evidence>
<evidence type="ECO:0000256" key="6">
    <source>
        <dbReference type="ARBA" id="ARBA00023284"/>
    </source>
</evidence>
<keyword evidence="5" id="KW-1015">Disulfide bond</keyword>
<dbReference type="AlphaFoldDB" id="A0A921NTX7"/>
<name>A0A921NTX7_9RHOB</name>
<proteinExistence type="inferred from homology"/>
<evidence type="ECO:0000256" key="3">
    <source>
        <dbReference type="ARBA" id="ARBA00022729"/>
    </source>
</evidence>
<dbReference type="PANTHER" id="PTHR13887:SF14">
    <property type="entry name" value="DISULFIDE BOND FORMATION PROTEIN D"/>
    <property type="match status" value="1"/>
</dbReference>
<feature type="signal peptide" evidence="7">
    <location>
        <begin position="1"/>
        <end position="17"/>
    </location>
</feature>